<accession>A0AAW0K775</accession>
<protein>
    <recommendedName>
        <fullName evidence="1">DUF8040 domain-containing protein</fullName>
    </recommendedName>
</protein>
<proteinExistence type="predicted"/>
<dbReference type="AlphaFoldDB" id="A0AAW0K775"/>
<dbReference type="InterPro" id="IPR058353">
    <property type="entry name" value="DUF8040"/>
</dbReference>
<feature type="domain" description="DUF8040" evidence="1">
    <location>
        <begin position="7"/>
        <end position="76"/>
    </location>
</feature>
<reference evidence="2 3" key="1">
    <citation type="journal article" date="2018" name="Sci. Data">
        <title>The draft genome sequence of cork oak.</title>
        <authorList>
            <person name="Ramos A.M."/>
            <person name="Usie A."/>
            <person name="Barbosa P."/>
            <person name="Barros P.M."/>
            <person name="Capote T."/>
            <person name="Chaves I."/>
            <person name="Simoes F."/>
            <person name="Abreu I."/>
            <person name="Carrasquinho I."/>
            <person name="Faro C."/>
            <person name="Guimaraes J.B."/>
            <person name="Mendonca D."/>
            <person name="Nobrega F."/>
            <person name="Rodrigues L."/>
            <person name="Saibo N.J.M."/>
            <person name="Varela M.C."/>
            <person name="Egas C."/>
            <person name="Matos J."/>
            <person name="Miguel C.M."/>
            <person name="Oliveira M.M."/>
            <person name="Ricardo C.P."/>
            <person name="Goncalves S."/>
        </authorList>
    </citation>
    <scope>NUCLEOTIDE SEQUENCE [LARGE SCALE GENOMIC DNA]</scope>
    <source>
        <strain evidence="3">cv. HL8</strain>
    </source>
</reference>
<dbReference type="Pfam" id="PF26138">
    <property type="entry name" value="DUF8040"/>
    <property type="match status" value="1"/>
</dbReference>
<keyword evidence="3" id="KW-1185">Reference proteome</keyword>
<comment type="caution">
    <text evidence="2">The sequence shown here is derived from an EMBL/GenBank/DDBJ whole genome shotgun (WGS) entry which is preliminary data.</text>
</comment>
<sequence length="146" mass="16649">MKRPMCTSILSGRSYVIKVLEGNPKCVTTYSTWNTPFLGTLCNELKRLHLLEEDTSIVSVEEAVGTVLFIFRHALRAALGCLIIRPNADVAEFPHSLRGNEKYYPWFEFSLQSICKETSRNLAKQAKHTCNLAYFPILEQDILFGY</sequence>
<gene>
    <name evidence="2" type="ORF">CFP56_023908</name>
</gene>
<name>A0AAW0K775_QUESU</name>
<evidence type="ECO:0000313" key="2">
    <source>
        <dbReference type="EMBL" id="KAK7835007.1"/>
    </source>
</evidence>
<organism evidence="2 3">
    <name type="scientific">Quercus suber</name>
    <name type="common">Cork oak</name>
    <dbReference type="NCBI Taxonomy" id="58331"/>
    <lineage>
        <taxon>Eukaryota</taxon>
        <taxon>Viridiplantae</taxon>
        <taxon>Streptophyta</taxon>
        <taxon>Embryophyta</taxon>
        <taxon>Tracheophyta</taxon>
        <taxon>Spermatophyta</taxon>
        <taxon>Magnoliopsida</taxon>
        <taxon>eudicotyledons</taxon>
        <taxon>Gunneridae</taxon>
        <taxon>Pentapetalae</taxon>
        <taxon>rosids</taxon>
        <taxon>fabids</taxon>
        <taxon>Fagales</taxon>
        <taxon>Fagaceae</taxon>
        <taxon>Quercus</taxon>
    </lineage>
</organism>
<evidence type="ECO:0000313" key="3">
    <source>
        <dbReference type="Proteomes" id="UP000237347"/>
    </source>
</evidence>
<evidence type="ECO:0000259" key="1">
    <source>
        <dbReference type="Pfam" id="PF26138"/>
    </source>
</evidence>
<dbReference type="Proteomes" id="UP000237347">
    <property type="component" value="Unassembled WGS sequence"/>
</dbReference>
<dbReference type="EMBL" id="PKMF04000378">
    <property type="protein sequence ID" value="KAK7835007.1"/>
    <property type="molecule type" value="Genomic_DNA"/>
</dbReference>